<dbReference type="InterPro" id="IPR023286">
    <property type="entry name" value="ABATE_dom_sf"/>
</dbReference>
<dbReference type="PANTHER" id="PTHR35525">
    <property type="entry name" value="BLL6575 PROTEIN"/>
    <property type="match status" value="1"/>
</dbReference>
<sequence>MQTGQFLVPSDGNRWFFDSGSLALDFGWTGPFASDEVAERMHAPEHLRAWLAERFEQLEPAADPRNLQDALLLREAIVRIASAIADGGAIAAEDVDTVNLYAATPDVPPALDGGRRQAGRSVIRTGQALSTIARDAIALFAEHAEDGRIHRCSAEDCALLFYDDSRSANRRWCSMQRCGNRAKVRAHRARAKAS</sequence>
<keyword evidence="3" id="KW-1185">Reference proteome</keyword>
<dbReference type="InterPro" id="IPR010852">
    <property type="entry name" value="ABATE"/>
</dbReference>
<dbReference type="AlphaFoldDB" id="A0AA37XCN7"/>
<evidence type="ECO:0000259" key="1">
    <source>
        <dbReference type="Pfam" id="PF11706"/>
    </source>
</evidence>
<evidence type="ECO:0000313" key="2">
    <source>
        <dbReference type="EMBL" id="GMA28547.1"/>
    </source>
</evidence>
<dbReference type="EMBL" id="BSUL01000001">
    <property type="protein sequence ID" value="GMA28547.1"/>
    <property type="molecule type" value="Genomic_DNA"/>
</dbReference>
<dbReference type="Gene3D" id="1.10.3300.10">
    <property type="entry name" value="Jann2411-like domain"/>
    <property type="match status" value="1"/>
</dbReference>
<evidence type="ECO:0000313" key="3">
    <source>
        <dbReference type="Proteomes" id="UP001157160"/>
    </source>
</evidence>
<dbReference type="SUPFAM" id="SSF160904">
    <property type="entry name" value="Jann2411-like"/>
    <property type="match status" value="1"/>
</dbReference>
<feature type="domain" description="Zinc finger CGNR" evidence="1">
    <location>
        <begin position="148"/>
        <end position="190"/>
    </location>
</feature>
<dbReference type="Proteomes" id="UP001157160">
    <property type="component" value="Unassembled WGS sequence"/>
</dbReference>
<organism evidence="2 3">
    <name type="scientific">Arenivirga flava</name>
    <dbReference type="NCBI Taxonomy" id="1930060"/>
    <lineage>
        <taxon>Bacteria</taxon>
        <taxon>Bacillati</taxon>
        <taxon>Actinomycetota</taxon>
        <taxon>Actinomycetes</taxon>
        <taxon>Micrococcales</taxon>
        <taxon>Microbacteriaceae</taxon>
        <taxon>Arenivirga</taxon>
    </lineage>
</organism>
<dbReference type="InterPro" id="IPR021005">
    <property type="entry name" value="Znf_CGNR"/>
</dbReference>
<reference evidence="2 3" key="1">
    <citation type="journal article" date="2014" name="Int. J. Syst. Evol. Microbiol.">
        <title>Complete genome sequence of Corynebacterium casei LMG S-19264T (=DSM 44701T), isolated from a smear-ripened cheese.</title>
        <authorList>
            <consortium name="US DOE Joint Genome Institute (JGI-PGF)"/>
            <person name="Walter F."/>
            <person name="Albersmeier A."/>
            <person name="Kalinowski J."/>
            <person name="Ruckert C."/>
        </authorList>
    </citation>
    <scope>NUCLEOTIDE SEQUENCE [LARGE SCALE GENOMIC DNA]</scope>
    <source>
        <strain evidence="2 3">NBRC 112289</strain>
    </source>
</reference>
<dbReference type="Pfam" id="PF11706">
    <property type="entry name" value="zf-CGNR"/>
    <property type="match status" value="1"/>
</dbReference>
<comment type="caution">
    <text evidence="2">The sequence shown here is derived from an EMBL/GenBank/DDBJ whole genome shotgun (WGS) entry which is preliminary data.</text>
</comment>
<gene>
    <name evidence="2" type="ORF">GCM10025874_18000</name>
</gene>
<dbReference type="PANTHER" id="PTHR35525:SF3">
    <property type="entry name" value="BLL6575 PROTEIN"/>
    <property type="match status" value="1"/>
</dbReference>
<dbReference type="RefSeq" id="WP_284231874.1">
    <property type="nucleotide sequence ID" value="NZ_BSUL01000001.1"/>
</dbReference>
<accession>A0AA37XCN7</accession>
<proteinExistence type="predicted"/>
<protein>
    <recommendedName>
        <fullName evidence="1">Zinc finger CGNR domain-containing protein</fullName>
    </recommendedName>
</protein>
<name>A0AA37XCN7_9MICO</name>
<dbReference type="Pfam" id="PF07336">
    <property type="entry name" value="ABATE"/>
    <property type="match status" value="1"/>
</dbReference>